<proteinExistence type="inferred from homology"/>
<dbReference type="PROSITE" id="PS00383">
    <property type="entry name" value="TYR_PHOSPHATASE_1"/>
    <property type="match status" value="1"/>
</dbReference>
<evidence type="ECO:0000313" key="8">
    <source>
        <dbReference type="Proteomes" id="UP000000689"/>
    </source>
</evidence>
<name>G0W3T4_NAUDC</name>
<dbReference type="PANTHER" id="PTHR19134:SF547">
    <property type="entry name" value="TYROSINE-PROTEIN PHOSPHATASE 3"/>
    <property type="match status" value="1"/>
</dbReference>
<dbReference type="PANTHER" id="PTHR19134">
    <property type="entry name" value="RECEPTOR-TYPE TYROSINE-PROTEIN PHOSPHATASE"/>
    <property type="match status" value="1"/>
</dbReference>
<feature type="region of interest" description="Disordered" evidence="3">
    <location>
        <begin position="591"/>
        <end position="618"/>
    </location>
</feature>
<feature type="domain" description="Tyrosine specific protein phosphatases" evidence="5">
    <location>
        <begin position="815"/>
        <end position="882"/>
    </location>
</feature>
<dbReference type="OMA" id="KDWPDLG"/>
<comment type="similarity">
    <text evidence="1">Belongs to the protein-tyrosine phosphatase family. Non-receptor class subfamily.</text>
</comment>
<organism evidence="7 8">
    <name type="scientific">Naumovozyma dairenensis (strain ATCC 10597 / BCRC 20456 / CBS 421 / NBRC 0211 / NRRL Y-12639)</name>
    <name type="common">Saccharomyces dairenensis</name>
    <dbReference type="NCBI Taxonomy" id="1071378"/>
    <lineage>
        <taxon>Eukaryota</taxon>
        <taxon>Fungi</taxon>
        <taxon>Dikarya</taxon>
        <taxon>Ascomycota</taxon>
        <taxon>Saccharomycotina</taxon>
        <taxon>Saccharomycetes</taxon>
        <taxon>Saccharomycetales</taxon>
        <taxon>Saccharomycetaceae</taxon>
        <taxon>Naumovozyma</taxon>
    </lineage>
</organism>
<dbReference type="EC" id="3.1.3.48" evidence="2"/>
<dbReference type="SUPFAM" id="SSF52821">
    <property type="entry name" value="Rhodanese/Cell cycle control phosphatase"/>
    <property type="match status" value="1"/>
</dbReference>
<dbReference type="InterPro" id="IPR000242">
    <property type="entry name" value="PTP_cat"/>
</dbReference>
<dbReference type="InterPro" id="IPR000387">
    <property type="entry name" value="Tyr_Pase_dom"/>
</dbReference>
<evidence type="ECO:0000259" key="6">
    <source>
        <dbReference type="PROSITE" id="PS50206"/>
    </source>
</evidence>
<accession>G0W3T4</accession>
<dbReference type="InterPro" id="IPR003595">
    <property type="entry name" value="Tyr_Pase_cat"/>
</dbReference>
<dbReference type="GO" id="GO:0043937">
    <property type="term" value="P:regulation of sporulation"/>
    <property type="evidence" value="ECO:0007669"/>
    <property type="project" value="EnsemblFungi"/>
</dbReference>
<reference evidence="7 8" key="1">
    <citation type="journal article" date="2011" name="Proc. Natl. Acad. Sci. U.S.A.">
        <title>Evolutionary erosion of yeast sex chromosomes by mating-type switching accidents.</title>
        <authorList>
            <person name="Gordon J.L."/>
            <person name="Armisen D."/>
            <person name="Proux-Wera E."/>
            <person name="Oheigeartaigh S.S."/>
            <person name="Byrne K.P."/>
            <person name="Wolfe K.H."/>
        </authorList>
    </citation>
    <scope>NUCLEOTIDE SEQUENCE [LARGE SCALE GENOMIC DNA]</scope>
    <source>
        <strain evidence="8">ATCC 10597 / BCRC 20456 / CBS 421 / NBRC 0211 / NRRL Y-12639</strain>
    </source>
</reference>
<dbReference type="InterPro" id="IPR016130">
    <property type="entry name" value="Tyr_Pase_AS"/>
</dbReference>
<gene>
    <name evidence="7" type="primary">NDAI0A03150</name>
    <name evidence="7" type="ordered locus">NDAI_0A03150</name>
</gene>
<dbReference type="Proteomes" id="UP000000689">
    <property type="component" value="Chromosome 1"/>
</dbReference>
<dbReference type="CDD" id="cd18533">
    <property type="entry name" value="PTP_fungal"/>
    <property type="match status" value="1"/>
</dbReference>
<dbReference type="GO" id="GO:0071852">
    <property type="term" value="P:fungal-type cell wall organization or biogenesis"/>
    <property type="evidence" value="ECO:0007669"/>
    <property type="project" value="EnsemblFungi"/>
</dbReference>
<dbReference type="EMBL" id="HE580267">
    <property type="protein sequence ID" value="CCD22472.1"/>
    <property type="molecule type" value="Genomic_DNA"/>
</dbReference>
<protein>
    <recommendedName>
        <fullName evidence="2">protein-tyrosine-phosphatase</fullName>
        <ecNumber evidence="2">3.1.3.48</ecNumber>
    </recommendedName>
</protein>
<dbReference type="InterPro" id="IPR001763">
    <property type="entry name" value="Rhodanese-like_dom"/>
</dbReference>
<dbReference type="KEGG" id="ndi:NDAI_0A03150"/>
<dbReference type="Gene3D" id="3.90.190.10">
    <property type="entry name" value="Protein tyrosine phosphatase superfamily"/>
    <property type="match status" value="1"/>
</dbReference>
<dbReference type="eggNOG" id="KOG0789">
    <property type="taxonomic scope" value="Eukaryota"/>
</dbReference>
<feature type="domain" description="Tyrosine-protein phosphatase" evidence="4">
    <location>
        <begin position="554"/>
        <end position="891"/>
    </location>
</feature>
<dbReference type="GO" id="GO:0140311">
    <property type="term" value="F:protein sequestering activity"/>
    <property type="evidence" value="ECO:0007669"/>
    <property type="project" value="EnsemblFungi"/>
</dbReference>
<dbReference type="RefSeq" id="XP_003667715.1">
    <property type="nucleotide sequence ID" value="XM_003667667.1"/>
</dbReference>
<evidence type="ECO:0000256" key="3">
    <source>
        <dbReference type="SAM" id="MobiDB-lite"/>
    </source>
</evidence>
<dbReference type="SMART" id="SM00194">
    <property type="entry name" value="PTPc"/>
    <property type="match status" value="1"/>
</dbReference>
<evidence type="ECO:0000256" key="2">
    <source>
        <dbReference type="ARBA" id="ARBA00013064"/>
    </source>
</evidence>
<dbReference type="InterPro" id="IPR029021">
    <property type="entry name" value="Prot-tyrosine_phosphatase-like"/>
</dbReference>
<dbReference type="InterPro" id="IPR036873">
    <property type="entry name" value="Rhodanese-like_dom_sf"/>
</dbReference>
<feature type="domain" description="Rhodanese" evidence="6">
    <location>
        <begin position="115"/>
        <end position="238"/>
    </location>
</feature>
<keyword evidence="8" id="KW-1185">Reference proteome</keyword>
<dbReference type="GeneID" id="11493739"/>
<dbReference type="GO" id="GO:0004725">
    <property type="term" value="F:protein tyrosine phosphatase activity"/>
    <property type="evidence" value="ECO:0007669"/>
    <property type="project" value="UniProtKB-EC"/>
</dbReference>
<dbReference type="SUPFAM" id="SSF52799">
    <property type="entry name" value="(Phosphotyrosine protein) phosphatases II"/>
    <property type="match status" value="1"/>
</dbReference>
<dbReference type="HOGENOM" id="CLU_007989_1_0_1"/>
<dbReference type="InterPro" id="IPR050348">
    <property type="entry name" value="Protein-Tyr_Phosphatase"/>
</dbReference>
<evidence type="ECO:0000259" key="5">
    <source>
        <dbReference type="PROSITE" id="PS50056"/>
    </source>
</evidence>
<evidence type="ECO:0000259" key="4">
    <source>
        <dbReference type="PROSITE" id="PS50055"/>
    </source>
</evidence>
<dbReference type="SMART" id="SM00404">
    <property type="entry name" value="PTPc_motif"/>
    <property type="match status" value="1"/>
</dbReference>
<dbReference type="STRING" id="1071378.G0W3T4"/>
<dbReference type="Pfam" id="PF00581">
    <property type="entry name" value="Rhodanese"/>
    <property type="match status" value="1"/>
</dbReference>
<dbReference type="GO" id="GO:0005737">
    <property type="term" value="C:cytoplasm"/>
    <property type="evidence" value="ECO:0007669"/>
    <property type="project" value="EnsemblFungi"/>
</dbReference>
<dbReference type="GO" id="GO:1903138">
    <property type="term" value="P:negative regulation of cell integrity MAPK cascade"/>
    <property type="evidence" value="ECO:0007669"/>
    <property type="project" value="EnsemblFungi"/>
</dbReference>
<dbReference type="PROSITE" id="PS50056">
    <property type="entry name" value="TYR_PHOSPHATASE_2"/>
    <property type="match status" value="1"/>
</dbReference>
<sequence>MSFSSDNGFMNSAFSTSDGSFTSEEMESDVKTLPIFPNSPLDTKINTSIFASPSNTYPSPTRTSPLSQGQSNQTPSLAASTHQIFKSKEKMISKPKNCTLITAVEAGKIIESTTIQDELLILDLRPFTDYSKSCIRSAIHICLPSTLLRRKNFTLDKLIENLTPLEQNVLSEKCAKNNLKIILYDNVANQRDDSISTACNGIIIKLSNYQEANNIKYNISILASGFRQFELLFPGLVSFNILPIDHQASVKHAEMNLSLQMPNSKNTGPNISRPSACISSKDPNAGMNNYGSPVSSSSPLSALFKFQLPPPPATPSTLFKFAQNEEVMNLESYLSAVNIKEEHERLQSQKNDYNIPLDTFEFPKRSYPTTSNSIHASPSTVRARSTLDKYKDKLAVQIKFEEFLNEFREHTSNEDFDQIVPKWYQNLMQRRKIQFISQYQKLDLLERRRLNNSLSSRKKNRKFMINYEGAHNGNLTTSSSSSTSEVTEKDFVFTKPSSGNYFTNEETAPLPKRSYSQPNCGVLNKEKWLCTIDSDEDSDDDKVEISSGLELGFKNRYKDIFPYEHSRVVLKKRSVSSISAMFSSKSTNSSPLPFTSATRKKNNTIDATDQDTSDENTDISENYINANYLKLPELALRHELLSEYGNKNSEVQFPENVQYIATQAPMQSTIDDFFTCILNNNVPLIISLTNDIESGVEKCFRYWKDAKYNDVEIELLEEVDVSSAMKPDDVAAKDMYTFDDDGGVILRRIRIIYNIDQSFETLQLQIKDWPDLGTLNPLAILKSLFLKHAILNRLIENNISSKDQDDMLENKLLTILVHCSAGCGRTGTWCTIDSIMTNLEKFDLLQNDCDLTNGKLFDPISWTINTFRKQRISMVQNINQFLSIYDCLLCFFKLKFNDTRPRTHGEESFSSIVSQAAKLDIVSRFVNSKRTEVRPLFA</sequence>
<feature type="compositionally biased region" description="Acidic residues" evidence="3">
    <location>
        <begin position="608"/>
        <end position="618"/>
    </location>
</feature>
<dbReference type="PROSITE" id="PS50055">
    <property type="entry name" value="TYR_PHOSPHATASE_PTP"/>
    <property type="match status" value="1"/>
</dbReference>
<dbReference type="GO" id="GO:0071474">
    <property type="term" value="P:cellular hyperosmotic response"/>
    <property type="evidence" value="ECO:0007669"/>
    <property type="project" value="EnsemblFungi"/>
</dbReference>
<dbReference type="PRINTS" id="PR00700">
    <property type="entry name" value="PRTYPHPHTASE"/>
</dbReference>
<dbReference type="Gene3D" id="3.40.250.10">
    <property type="entry name" value="Rhodanese-like domain"/>
    <property type="match status" value="1"/>
</dbReference>
<dbReference type="GO" id="GO:0071507">
    <property type="term" value="P:pheromone response MAPK cascade"/>
    <property type="evidence" value="ECO:0007669"/>
    <property type="project" value="EnsemblFungi"/>
</dbReference>
<dbReference type="PROSITE" id="PS50206">
    <property type="entry name" value="RHODANESE_3"/>
    <property type="match status" value="1"/>
</dbReference>
<evidence type="ECO:0000313" key="7">
    <source>
        <dbReference type="EMBL" id="CCD22472.1"/>
    </source>
</evidence>
<feature type="region of interest" description="Disordered" evidence="3">
    <location>
        <begin position="52"/>
        <end position="80"/>
    </location>
</feature>
<dbReference type="OrthoDB" id="6058203at2759"/>
<dbReference type="Pfam" id="PF00102">
    <property type="entry name" value="Y_phosphatase"/>
    <property type="match status" value="1"/>
</dbReference>
<dbReference type="AlphaFoldDB" id="G0W3T4"/>
<dbReference type="GO" id="GO:0005634">
    <property type="term" value="C:nucleus"/>
    <property type="evidence" value="ECO:0007669"/>
    <property type="project" value="EnsemblFungi"/>
</dbReference>
<evidence type="ECO:0000256" key="1">
    <source>
        <dbReference type="ARBA" id="ARBA00009649"/>
    </source>
</evidence>